<dbReference type="AlphaFoldDB" id="A0A249PEZ5"/>
<dbReference type="InterPro" id="IPR055170">
    <property type="entry name" value="GFO_IDH_MocA-like_dom"/>
</dbReference>
<dbReference type="SUPFAM" id="SSF55347">
    <property type="entry name" value="Glyceraldehyde-3-phosphate dehydrogenase-like, C-terminal domain"/>
    <property type="match status" value="1"/>
</dbReference>
<dbReference type="Pfam" id="PF22725">
    <property type="entry name" value="GFO_IDH_MocA_C3"/>
    <property type="match status" value="1"/>
</dbReference>
<keyword evidence="5" id="KW-1185">Reference proteome</keyword>
<feature type="domain" description="Gfo/Idh/MocA-like oxidoreductase N-terminal" evidence="2">
    <location>
        <begin position="15"/>
        <end position="142"/>
    </location>
</feature>
<evidence type="ECO:0000259" key="2">
    <source>
        <dbReference type="Pfam" id="PF01408"/>
    </source>
</evidence>
<dbReference type="RefSeq" id="WP_050980056.1">
    <property type="nucleotide sequence ID" value="NZ_AJQT01000062.1"/>
</dbReference>
<dbReference type="OrthoDB" id="9815825at2"/>
<keyword evidence="1" id="KW-0560">Oxidoreductase</keyword>
<name>A0A249PEZ5_9HYPH</name>
<evidence type="ECO:0000313" key="4">
    <source>
        <dbReference type="EMBL" id="ASY64335.1"/>
    </source>
</evidence>
<proteinExistence type="predicted"/>
<protein>
    <submittedName>
        <fullName evidence="4">Oxidoreductase, Gfo/Idh/MocA family</fullName>
    </submittedName>
</protein>
<sequence length="408" mass="44045">MAIEGSSKETRQEPIRLGMVGGGSGAFIGAVHRIAARLDDHFQLVAGALSSTPDRARASGRELGLDPSRIYSDFREMAIREAKLKSGIEAVAIVTPNHVHYAAAKEFLKRGIHVICDKPLTSTLADAKKLKRAADESDALFVLTHNYTGYPMVRQAREMIANGEIGAVRLVQMEYPQDWLTESIEQSGQKQAAWRTDPARSGAGGSTGDIGTHAYNLGCFVSGLELEELAADLDSFVPGRQLDDNAHVMLRFKEKDGARAKGMLWCSQVAPGNENGLMLRVYGSKGGLEWTQKDPNYLWYTPFGEPKRLLTRAGAGASPAAARVSRIPSGHPEGYLEAFANIYTEAARAIHARRNGETVDPAVTYPTIDDGMKGMIFVDACVRSSKRNGAWIKVGGLGDGRDNSAVAG</sequence>
<evidence type="ECO:0000256" key="1">
    <source>
        <dbReference type="ARBA" id="ARBA00023002"/>
    </source>
</evidence>
<dbReference type="Proteomes" id="UP000217211">
    <property type="component" value="Chromosome"/>
</dbReference>
<dbReference type="GO" id="GO:0016491">
    <property type="term" value="F:oxidoreductase activity"/>
    <property type="evidence" value="ECO:0007669"/>
    <property type="project" value="UniProtKB-KW"/>
</dbReference>
<dbReference type="Gene3D" id="3.40.50.720">
    <property type="entry name" value="NAD(P)-binding Rossmann-like Domain"/>
    <property type="match status" value="1"/>
</dbReference>
<dbReference type="Gene3D" id="3.30.360.10">
    <property type="entry name" value="Dihydrodipicolinate Reductase, domain 2"/>
    <property type="match status" value="1"/>
</dbReference>
<dbReference type="InterPro" id="IPR051317">
    <property type="entry name" value="Gfo/Idh/MocA_oxidoreduct"/>
</dbReference>
<dbReference type="InterPro" id="IPR000683">
    <property type="entry name" value="Gfo/Idh/MocA-like_OxRdtase_N"/>
</dbReference>
<organism evidence="4 5">
    <name type="scientific">Sinorhizobium sojae CCBAU 05684</name>
    <dbReference type="NCBI Taxonomy" id="716928"/>
    <lineage>
        <taxon>Bacteria</taxon>
        <taxon>Pseudomonadati</taxon>
        <taxon>Pseudomonadota</taxon>
        <taxon>Alphaproteobacteria</taxon>
        <taxon>Hyphomicrobiales</taxon>
        <taxon>Rhizobiaceae</taxon>
        <taxon>Sinorhizobium/Ensifer group</taxon>
        <taxon>Sinorhizobium</taxon>
    </lineage>
</organism>
<dbReference type="Pfam" id="PF01408">
    <property type="entry name" value="GFO_IDH_MocA"/>
    <property type="match status" value="1"/>
</dbReference>
<dbReference type="KEGG" id="esj:SJ05684_c29050"/>
<feature type="domain" description="GFO/IDH/MocA-like oxidoreductase" evidence="3">
    <location>
        <begin position="153"/>
        <end position="289"/>
    </location>
</feature>
<dbReference type="eggNOG" id="COG0673">
    <property type="taxonomic scope" value="Bacteria"/>
</dbReference>
<gene>
    <name evidence="4" type="ORF">SJ05684_c29050</name>
</gene>
<evidence type="ECO:0000259" key="3">
    <source>
        <dbReference type="Pfam" id="PF22725"/>
    </source>
</evidence>
<dbReference type="PANTHER" id="PTHR43708:SF3">
    <property type="entry name" value="OXIDOREDUCTASE"/>
    <property type="match status" value="1"/>
</dbReference>
<reference evidence="4 5" key="1">
    <citation type="submission" date="2017-08" db="EMBL/GenBank/DDBJ databases">
        <title>Multipartite genome sequences of Sinorhizobium species nodulating soybeans.</title>
        <authorList>
            <person name="Tian C.F."/>
        </authorList>
    </citation>
    <scope>NUCLEOTIDE SEQUENCE [LARGE SCALE GENOMIC DNA]</scope>
    <source>
        <strain evidence="4 5">CCBAU 05684</strain>
    </source>
</reference>
<dbReference type="PANTHER" id="PTHR43708">
    <property type="entry name" value="CONSERVED EXPRESSED OXIDOREDUCTASE (EUROFUNG)"/>
    <property type="match status" value="1"/>
</dbReference>
<dbReference type="STRING" id="716928.GCA_000261485_03253"/>
<dbReference type="EMBL" id="CP023067">
    <property type="protein sequence ID" value="ASY64335.1"/>
    <property type="molecule type" value="Genomic_DNA"/>
</dbReference>
<evidence type="ECO:0000313" key="5">
    <source>
        <dbReference type="Proteomes" id="UP000217211"/>
    </source>
</evidence>
<dbReference type="InterPro" id="IPR036291">
    <property type="entry name" value="NAD(P)-bd_dom_sf"/>
</dbReference>
<dbReference type="SUPFAM" id="SSF51735">
    <property type="entry name" value="NAD(P)-binding Rossmann-fold domains"/>
    <property type="match status" value="1"/>
</dbReference>
<accession>A0A249PEZ5</accession>
<dbReference type="GO" id="GO:0000166">
    <property type="term" value="F:nucleotide binding"/>
    <property type="evidence" value="ECO:0007669"/>
    <property type="project" value="InterPro"/>
</dbReference>